<reference evidence="4 5" key="1">
    <citation type="submission" date="2020-02" db="EMBL/GenBank/DDBJ databases">
        <title>Characterization of phylogenetic diversity of novel bifidobacterial species isolated in Czech ZOOs.</title>
        <authorList>
            <person name="Lugli G.A."/>
            <person name="Vera N.B."/>
            <person name="Ventura M."/>
        </authorList>
    </citation>
    <scope>NUCLEOTIDE SEQUENCE [LARGE SCALE GENOMIC DNA]</scope>
    <source>
        <strain evidence="4 5">DSM 109958</strain>
    </source>
</reference>
<dbReference type="GO" id="GO:0051782">
    <property type="term" value="P:negative regulation of cell division"/>
    <property type="evidence" value="ECO:0007669"/>
    <property type="project" value="TreeGrafter"/>
</dbReference>
<dbReference type="GO" id="GO:0009898">
    <property type="term" value="C:cytoplasmic side of plasma membrane"/>
    <property type="evidence" value="ECO:0007669"/>
    <property type="project" value="TreeGrafter"/>
</dbReference>
<dbReference type="InterPro" id="IPR050625">
    <property type="entry name" value="ParA/MinD_ATPase"/>
</dbReference>
<evidence type="ECO:0000256" key="3">
    <source>
        <dbReference type="SAM" id="MobiDB-lite"/>
    </source>
</evidence>
<comment type="caution">
    <text evidence="4">The sequence shown here is derived from an EMBL/GenBank/DDBJ whole genome shotgun (WGS) entry which is preliminary data.</text>
</comment>
<dbReference type="PANTHER" id="PTHR43384">
    <property type="entry name" value="SEPTUM SITE-DETERMINING PROTEIN MIND HOMOLOG, CHLOROPLASTIC-RELATED"/>
    <property type="match status" value="1"/>
</dbReference>
<dbReference type="GO" id="GO:0005829">
    <property type="term" value="C:cytosol"/>
    <property type="evidence" value="ECO:0007669"/>
    <property type="project" value="TreeGrafter"/>
</dbReference>
<dbReference type="Proteomes" id="UP000588277">
    <property type="component" value="Unassembled WGS sequence"/>
</dbReference>
<evidence type="ECO:0000313" key="4">
    <source>
        <dbReference type="EMBL" id="NMN00572.1"/>
    </source>
</evidence>
<evidence type="ECO:0000256" key="2">
    <source>
        <dbReference type="ARBA" id="ARBA00022840"/>
    </source>
</evidence>
<name>A0A7Y0F3W8_9BIFI</name>
<dbReference type="GO" id="GO:0005524">
    <property type="term" value="F:ATP binding"/>
    <property type="evidence" value="ECO:0007669"/>
    <property type="project" value="UniProtKB-KW"/>
</dbReference>
<evidence type="ECO:0000313" key="5">
    <source>
        <dbReference type="Proteomes" id="UP000588277"/>
    </source>
</evidence>
<dbReference type="EMBL" id="JAAIIH010000007">
    <property type="protein sequence ID" value="NMN00572.1"/>
    <property type="molecule type" value="Genomic_DNA"/>
</dbReference>
<dbReference type="AlphaFoldDB" id="A0A7Y0F3W8"/>
<dbReference type="Gene3D" id="3.40.50.300">
    <property type="entry name" value="P-loop containing nucleotide triphosphate hydrolases"/>
    <property type="match status" value="1"/>
</dbReference>
<evidence type="ECO:0000256" key="1">
    <source>
        <dbReference type="ARBA" id="ARBA00022741"/>
    </source>
</evidence>
<keyword evidence="1" id="KW-0547">Nucleotide-binding</keyword>
<keyword evidence="5" id="KW-1185">Reference proteome</keyword>
<gene>
    <name evidence="4" type="ORF">G1C96_1151</name>
</gene>
<proteinExistence type="predicted"/>
<accession>A0A7Y0F3W8</accession>
<dbReference type="SUPFAM" id="SSF52540">
    <property type="entry name" value="P-loop containing nucleoside triphosphate hydrolases"/>
    <property type="match status" value="1"/>
</dbReference>
<protein>
    <submittedName>
        <fullName evidence="4">Cobyric acid synthase</fullName>
    </submittedName>
</protein>
<dbReference type="PANTHER" id="PTHR43384:SF6">
    <property type="entry name" value="SEPTUM SITE-DETERMINING PROTEIN MIND HOMOLOG, CHLOROPLASTIC"/>
    <property type="match status" value="1"/>
</dbReference>
<dbReference type="InterPro" id="IPR027417">
    <property type="entry name" value="P-loop_NTPase"/>
</dbReference>
<organism evidence="4 5">
    <name type="scientific">Bifidobacterium moraviense</name>
    <dbReference type="NCBI Taxonomy" id="2675323"/>
    <lineage>
        <taxon>Bacteria</taxon>
        <taxon>Bacillati</taxon>
        <taxon>Actinomycetota</taxon>
        <taxon>Actinomycetes</taxon>
        <taxon>Bifidobacteriales</taxon>
        <taxon>Bifidobacteriaceae</taxon>
        <taxon>Bifidobacterium</taxon>
    </lineage>
</organism>
<keyword evidence="2" id="KW-0067">ATP-binding</keyword>
<feature type="region of interest" description="Disordered" evidence="3">
    <location>
        <begin position="1"/>
        <end position="62"/>
    </location>
</feature>
<sequence length="349" mass="37019">MPRDTPRSRRSGPTFDHMSRPGLRRGDGTSFHRTMREISLRPGSRSTIPKPPPRYFSGEGGTLTGVRQADARRRVAVRTPMRRADEEPRGLPQLATAVDDCANVVVCVAASGGVGLSVTAALLALTFAGRDLSCALVDADCGYGGLDVLLGLERDQGMRMSGVEAPLGRLEGDALAQELPSWGGVRVLGADPWNGESDRWWEVQAAVVALAQVHDVVVVDAGRGEQMGQIPALAGAPAVLVTEMTVLGLARARVLARRLRSSGGEARRECRVLGMQPRGAPRQCCRITAAQAQDYVGVPVAGVLEPRRALYGEVLDGLGVAAVPRGYRKVLGELADLIREADGRGHGTA</sequence>
<dbReference type="GO" id="GO:0016887">
    <property type="term" value="F:ATP hydrolysis activity"/>
    <property type="evidence" value="ECO:0007669"/>
    <property type="project" value="TreeGrafter"/>
</dbReference>